<dbReference type="EMBL" id="JYNV01000187">
    <property type="protein sequence ID" value="KZM23704.1"/>
    <property type="molecule type" value="Genomic_DNA"/>
</dbReference>
<sequence length="182" mass="20795">MTFLEYPLFWNFKKPGDNDWHPRVGQGAARNVDTLPGFLQRTDLTATLVDAAPFVAGVGAFRHASQMFDFGFTAHANVFRNPKTMNSMHRSVVFFVPLTLVLQGAGVEYRTLIPRWCHERERQRNEDEVRQHVDAGAYLGSLSWVVRMAFKVGVRYWAPIDVVLGGALSDVLHREYNRTHDF</sequence>
<accession>A0A163EHU9</accession>
<dbReference type="EMBL" id="JYNV01000285">
    <property type="protein sequence ID" value="KZM20133.1"/>
    <property type="molecule type" value="Genomic_DNA"/>
</dbReference>
<dbReference type="AlphaFoldDB" id="A0A163EHU9"/>
<proteinExistence type="predicted"/>
<keyword evidence="3" id="KW-1185">Reference proteome</keyword>
<evidence type="ECO:0000313" key="2">
    <source>
        <dbReference type="EMBL" id="KZM23704.1"/>
    </source>
</evidence>
<dbReference type="Proteomes" id="UP000076837">
    <property type="component" value="Unassembled WGS sequence"/>
</dbReference>
<organism evidence="2 3">
    <name type="scientific">Didymella rabiei</name>
    <name type="common">Chickpea ascochyta blight fungus</name>
    <name type="synonym">Mycosphaerella rabiei</name>
    <dbReference type="NCBI Taxonomy" id="5454"/>
    <lineage>
        <taxon>Eukaryota</taxon>
        <taxon>Fungi</taxon>
        <taxon>Dikarya</taxon>
        <taxon>Ascomycota</taxon>
        <taxon>Pezizomycotina</taxon>
        <taxon>Dothideomycetes</taxon>
        <taxon>Pleosporomycetidae</taxon>
        <taxon>Pleosporales</taxon>
        <taxon>Pleosporineae</taxon>
        <taxon>Didymellaceae</taxon>
        <taxon>Ascochyta</taxon>
    </lineage>
</organism>
<gene>
    <name evidence="2" type="ORF">ST47_g5190</name>
    <name evidence="1" type="ORF">ST47_g8705</name>
</gene>
<name>A0A163EHU9_DIDRA</name>
<evidence type="ECO:0000313" key="3">
    <source>
        <dbReference type="Proteomes" id="UP000076837"/>
    </source>
</evidence>
<evidence type="ECO:0000313" key="1">
    <source>
        <dbReference type="EMBL" id="KZM20133.1"/>
    </source>
</evidence>
<comment type="caution">
    <text evidence="2">The sequence shown here is derived from an EMBL/GenBank/DDBJ whole genome shotgun (WGS) entry which is preliminary data.</text>
</comment>
<reference evidence="2 3" key="1">
    <citation type="journal article" date="2016" name="Sci. Rep.">
        <title>Draft genome sequencing and secretome analysis of fungal phytopathogen Ascochyta rabiei provides insight into the necrotrophic effector repertoire.</title>
        <authorList>
            <person name="Verma S."/>
            <person name="Gazara R.K."/>
            <person name="Nizam S."/>
            <person name="Parween S."/>
            <person name="Chattopadhyay D."/>
            <person name="Verma P.K."/>
        </authorList>
    </citation>
    <scope>NUCLEOTIDE SEQUENCE [LARGE SCALE GENOMIC DNA]</scope>
    <source>
        <strain evidence="2 3">ArDII</strain>
    </source>
</reference>
<protein>
    <submittedName>
        <fullName evidence="2">Uncharacterized protein</fullName>
    </submittedName>
</protein>